<organism evidence="7 8">
    <name type="scientific">Campylobacter sputorum subsp. sputorum</name>
    <dbReference type="NCBI Taxonomy" id="32024"/>
    <lineage>
        <taxon>Bacteria</taxon>
        <taxon>Pseudomonadati</taxon>
        <taxon>Campylobacterota</taxon>
        <taxon>Epsilonproteobacteria</taxon>
        <taxon>Campylobacterales</taxon>
        <taxon>Campylobacteraceae</taxon>
        <taxon>Campylobacter</taxon>
    </lineage>
</organism>
<evidence type="ECO:0000256" key="3">
    <source>
        <dbReference type="ARBA" id="ARBA00022692"/>
    </source>
</evidence>
<dbReference type="Proteomes" id="UP000254920">
    <property type="component" value="Unassembled WGS sequence"/>
</dbReference>
<dbReference type="AlphaFoldDB" id="A0A381DL65"/>
<dbReference type="STRING" id="32024.GCA_000788295_01097"/>
<keyword evidence="3" id="KW-0812">Transmembrane</keyword>
<dbReference type="InterPro" id="IPR000620">
    <property type="entry name" value="EamA_dom"/>
</dbReference>
<keyword evidence="5" id="KW-0472">Membrane</keyword>
<keyword evidence="8" id="KW-1185">Reference proteome</keyword>
<evidence type="ECO:0000259" key="6">
    <source>
        <dbReference type="Pfam" id="PF00892"/>
    </source>
</evidence>
<keyword evidence="4" id="KW-1133">Transmembrane helix</keyword>
<keyword evidence="2" id="KW-1003">Cell membrane</keyword>
<evidence type="ECO:0000256" key="2">
    <source>
        <dbReference type="ARBA" id="ARBA00022475"/>
    </source>
</evidence>
<feature type="domain" description="EamA" evidence="6">
    <location>
        <begin position="9"/>
        <end position="139"/>
    </location>
</feature>
<dbReference type="PANTHER" id="PTHR42920:SF5">
    <property type="entry name" value="EAMA DOMAIN-CONTAINING PROTEIN"/>
    <property type="match status" value="1"/>
</dbReference>
<name>A0A381DL65_9BACT</name>
<protein>
    <submittedName>
        <fullName evidence="7">Permeases of the drug/metabolite transporter</fullName>
    </submittedName>
</protein>
<dbReference type="PANTHER" id="PTHR42920">
    <property type="entry name" value="OS03G0707200 PROTEIN-RELATED"/>
    <property type="match status" value="1"/>
</dbReference>
<dbReference type="OrthoDB" id="9804865at2"/>
<evidence type="ECO:0000313" key="7">
    <source>
        <dbReference type="EMBL" id="SUX11307.1"/>
    </source>
</evidence>
<evidence type="ECO:0000256" key="1">
    <source>
        <dbReference type="ARBA" id="ARBA00004651"/>
    </source>
</evidence>
<dbReference type="GeneID" id="93090167"/>
<accession>A0A381DL65</accession>
<dbReference type="RefSeq" id="WP_089182048.1">
    <property type="nucleotide sequence ID" value="NZ_CP043427.1"/>
</dbReference>
<dbReference type="SUPFAM" id="SSF103481">
    <property type="entry name" value="Multidrug resistance efflux transporter EmrE"/>
    <property type="match status" value="2"/>
</dbReference>
<evidence type="ECO:0000256" key="4">
    <source>
        <dbReference type="ARBA" id="ARBA00022989"/>
    </source>
</evidence>
<gene>
    <name evidence="7" type="ORF">NCTC12475_01524</name>
</gene>
<dbReference type="InterPro" id="IPR037185">
    <property type="entry name" value="EmrE-like"/>
</dbReference>
<dbReference type="InterPro" id="IPR051258">
    <property type="entry name" value="Diverse_Substrate_Transporter"/>
</dbReference>
<dbReference type="Pfam" id="PF00892">
    <property type="entry name" value="EamA"/>
    <property type="match status" value="2"/>
</dbReference>
<feature type="domain" description="EamA" evidence="6">
    <location>
        <begin position="148"/>
        <end position="290"/>
    </location>
</feature>
<dbReference type="EMBL" id="UFVD01000001">
    <property type="protein sequence ID" value="SUX11307.1"/>
    <property type="molecule type" value="Genomic_DNA"/>
</dbReference>
<sequence length="303" mass="33429">MNIKNKTLLADISLLIVAISWGCTFLIVQEAVSLVNVSSFLFWRFLLATALMFVISFKFGIKFDKNSLICGAFLGLFLFGGFIVQTYALKYTISSKVAFITGLNVIIVPFFMLLIFKFKVSKFTIFGAILAFFGLYFLSGANEIGLAIGETLAFICAIFYALHITFTDRFIKKCNIYSMVTTQFFVVSILCLFAAILFSQNSYGASKILGGLEISRDGNFIFAVLLTSIVATVFAFFIQSLAQRYTTASKTALIFTFEPVSAGIFGYIFGEILSKGQILGAFLIIIGILISEIGNAVFKKQKT</sequence>
<proteinExistence type="predicted"/>
<evidence type="ECO:0000256" key="5">
    <source>
        <dbReference type="ARBA" id="ARBA00023136"/>
    </source>
</evidence>
<dbReference type="GO" id="GO:0005886">
    <property type="term" value="C:plasma membrane"/>
    <property type="evidence" value="ECO:0007669"/>
    <property type="project" value="UniProtKB-SubCell"/>
</dbReference>
<reference evidence="7 8" key="1">
    <citation type="submission" date="2018-06" db="EMBL/GenBank/DDBJ databases">
        <authorList>
            <consortium name="Pathogen Informatics"/>
            <person name="Doyle S."/>
        </authorList>
    </citation>
    <scope>NUCLEOTIDE SEQUENCE [LARGE SCALE GENOMIC DNA]</scope>
    <source>
        <strain evidence="7 8">NCTC12475</strain>
    </source>
</reference>
<evidence type="ECO:0000313" key="8">
    <source>
        <dbReference type="Proteomes" id="UP000254920"/>
    </source>
</evidence>
<comment type="subcellular location">
    <subcellularLocation>
        <location evidence="1">Cell membrane</location>
        <topology evidence="1">Multi-pass membrane protein</topology>
    </subcellularLocation>
</comment>